<dbReference type="AlphaFoldDB" id="A0AAV3Q8V6"/>
<evidence type="ECO:0008006" key="3">
    <source>
        <dbReference type="Google" id="ProtNLM"/>
    </source>
</evidence>
<accession>A0AAV3Q8V6</accession>
<gene>
    <name evidence="1" type="ORF">LIER_17028</name>
</gene>
<dbReference type="Proteomes" id="UP001454036">
    <property type="component" value="Unassembled WGS sequence"/>
</dbReference>
<organism evidence="1 2">
    <name type="scientific">Lithospermum erythrorhizon</name>
    <name type="common">Purple gromwell</name>
    <name type="synonym">Lithospermum officinale var. erythrorhizon</name>
    <dbReference type="NCBI Taxonomy" id="34254"/>
    <lineage>
        <taxon>Eukaryota</taxon>
        <taxon>Viridiplantae</taxon>
        <taxon>Streptophyta</taxon>
        <taxon>Embryophyta</taxon>
        <taxon>Tracheophyta</taxon>
        <taxon>Spermatophyta</taxon>
        <taxon>Magnoliopsida</taxon>
        <taxon>eudicotyledons</taxon>
        <taxon>Gunneridae</taxon>
        <taxon>Pentapetalae</taxon>
        <taxon>asterids</taxon>
        <taxon>lamiids</taxon>
        <taxon>Boraginales</taxon>
        <taxon>Boraginaceae</taxon>
        <taxon>Boraginoideae</taxon>
        <taxon>Lithospermeae</taxon>
        <taxon>Lithospermum</taxon>
    </lineage>
</organism>
<dbReference type="EMBL" id="BAABME010003897">
    <property type="protein sequence ID" value="GAA0160484.1"/>
    <property type="molecule type" value="Genomic_DNA"/>
</dbReference>
<comment type="caution">
    <text evidence="1">The sequence shown here is derived from an EMBL/GenBank/DDBJ whole genome shotgun (WGS) entry which is preliminary data.</text>
</comment>
<proteinExistence type="predicted"/>
<sequence length="183" mass="20455">MCCLAQRLPDEFIGGLNEHGDGSVVIRYGGKRIHVTVKGRELRSGWKDFLRQGCVITGNILLVAYNGGLTISILKFKKGMGSRSAWDSNVDVFNIDSELVDDGDLPEDVLNVVSESYPAGYFPSDVTLFFARESGICVYEQTSYMTMAMPPNLAQYLRCNRRTSVNIRNENRGRSLVQPHTRL</sequence>
<evidence type="ECO:0000313" key="2">
    <source>
        <dbReference type="Proteomes" id="UP001454036"/>
    </source>
</evidence>
<evidence type="ECO:0000313" key="1">
    <source>
        <dbReference type="EMBL" id="GAA0160484.1"/>
    </source>
</evidence>
<name>A0AAV3Q8V6_LITER</name>
<protein>
    <recommendedName>
        <fullName evidence="3">TF-B3 domain-containing protein</fullName>
    </recommendedName>
</protein>
<keyword evidence="2" id="KW-1185">Reference proteome</keyword>
<reference evidence="1 2" key="1">
    <citation type="submission" date="2024-01" db="EMBL/GenBank/DDBJ databases">
        <title>The complete chloroplast genome sequence of Lithospermum erythrorhizon: insights into the phylogenetic relationship among Boraginaceae species and the maternal lineages of purple gromwells.</title>
        <authorList>
            <person name="Okada T."/>
            <person name="Watanabe K."/>
        </authorList>
    </citation>
    <scope>NUCLEOTIDE SEQUENCE [LARGE SCALE GENOMIC DNA]</scope>
</reference>